<gene>
    <name evidence="1" type="ORF">CB4_02046</name>
</gene>
<dbReference type="KEGG" id="asoc:CB4_02046"/>
<dbReference type="RefSeq" id="WP_096465548.1">
    <property type="nucleotide sequence ID" value="NZ_AP017312.1"/>
</dbReference>
<proteinExistence type="predicted"/>
<organism evidence="1 2">
    <name type="scientific">Aneurinibacillus soli</name>
    <dbReference type="NCBI Taxonomy" id="1500254"/>
    <lineage>
        <taxon>Bacteria</taxon>
        <taxon>Bacillati</taxon>
        <taxon>Bacillota</taxon>
        <taxon>Bacilli</taxon>
        <taxon>Bacillales</taxon>
        <taxon>Paenibacillaceae</taxon>
        <taxon>Aneurinibacillus group</taxon>
        <taxon>Aneurinibacillus</taxon>
    </lineage>
</organism>
<dbReference type="Proteomes" id="UP000217696">
    <property type="component" value="Chromosome"/>
</dbReference>
<keyword evidence="2" id="KW-1185">Reference proteome</keyword>
<evidence type="ECO:0000313" key="2">
    <source>
        <dbReference type="Proteomes" id="UP000217696"/>
    </source>
</evidence>
<evidence type="ECO:0000313" key="1">
    <source>
        <dbReference type="EMBL" id="BAU27872.1"/>
    </source>
</evidence>
<protein>
    <submittedName>
        <fullName evidence="1">Uncharacterized protein</fullName>
    </submittedName>
</protein>
<accession>A0A0U5B0U9</accession>
<name>A0A0U5B0U9_9BACL</name>
<reference evidence="1 2" key="1">
    <citation type="submission" date="2015-12" db="EMBL/GenBank/DDBJ databases">
        <title>Genome sequence of Aneurinibacillus soli.</title>
        <authorList>
            <person name="Lee J.S."/>
            <person name="Lee K.C."/>
            <person name="Kim K.K."/>
            <person name="Lee B.W."/>
        </authorList>
    </citation>
    <scope>NUCLEOTIDE SEQUENCE [LARGE SCALE GENOMIC DNA]</scope>
    <source>
        <strain evidence="1 2">CB4</strain>
    </source>
</reference>
<dbReference type="AlphaFoldDB" id="A0A0U5B0U9"/>
<dbReference type="EMBL" id="AP017312">
    <property type="protein sequence ID" value="BAU27872.1"/>
    <property type="molecule type" value="Genomic_DNA"/>
</dbReference>
<sequence>MVRTRVEGNVIYVKWENAWRTLGIGLCVLALLLTGVHLAGVYGNPFTKEELREEVRNRLLAGGKYKESDIVRMACKYSSNGSYTVYVTFADEIIQSYEYVLDKNGIAFVLAGEAEKEEQKEVDRLGETITVEDLSIYQD</sequence>